<protein>
    <recommendedName>
        <fullName evidence="3 10">4-diphosphocytidyl-2-C-methyl-D-erythritol kinase</fullName>
        <shortName evidence="10">CMK</shortName>
        <ecNumber evidence="2 10">2.7.1.148</ecNumber>
    </recommendedName>
    <alternativeName>
        <fullName evidence="9 10">4-(cytidine-5'-diphospho)-2-C-methyl-D-erythritol kinase</fullName>
    </alternativeName>
</protein>
<dbReference type="NCBIfam" id="TIGR00154">
    <property type="entry name" value="ispE"/>
    <property type="match status" value="1"/>
</dbReference>
<comment type="function">
    <text evidence="10">Catalyzes the phosphorylation of the position 2 hydroxy group of 4-diphosphocytidyl-2C-methyl-D-erythritol.</text>
</comment>
<dbReference type="UniPathway" id="UPA00056">
    <property type="reaction ID" value="UER00094"/>
</dbReference>
<dbReference type="SUPFAM" id="SSF55060">
    <property type="entry name" value="GHMP Kinase, C-terminal domain"/>
    <property type="match status" value="1"/>
</dbReference>
<keyword evidence="8 10" id="KW-0414">Isoprene biosynthesis</keyword>
<evidence type="ECO:0000256" key="9">
    <source>
        <dbReference type="ARBA" id="ARBA00032554"/>
    </source>
</evidence>
<evidence type="ECO:0000256" key="2">
    <source>
        <dbReference type="ARBA" id="ARBA00012052"/>
    </source>
</evidence>
<evidence type="ECO:0000259" key="11">
    <source>
        <dbReference type="Pfam" id="PF00288"/>
    </source>
</evidence>
<reference evidence="13 14" key="1">
    <citation type="journal article" date="2012" name="J. Bacteriol.">
        <title>Genome Sequence of Extracellular-Protease-Producing Alishewanella jeotgali Isolated from Traditional Korean Fermented Seafood.</title>
        <authorList>
            <person name="Jung J."/>
            <person name="Chun J."/>
            <person name="Park W."/>
        </authorList>
    </citation>
    <scope>NUCLEOTIDE SEQUENCE [LARGE SCALE GENOMIC DNA]</scope>
    <source>
        <strain evidence="13 14">KCTC 22429</strain>
    </source>
</reference>
<dbReference type="InterPro" id="IPR014721">
    <property type="entry name" value="Ribsml_uS5_D2-typ_fold_subgr"/>
</dbReference>
<evidence type="ECO:0000256" key="6">
    <source>
        <dbReference type="ARBA" id="ARBA00022777"/>
    </source>
</evidence>
<keyword evidence="14" id="KW-1185">Reference proteome</keyword>
<dbReference type="PANTHER" id="PTHR43527">
    <property type="entry name" value="4-DIPHOSPHOCYTIDYL-2-C-METHYL-D-ERYTHRITOL KINASE, CHLOROPLASTIC"/>
    <property type="match status" value="1"/>
</dbReference>
<name>H3ZHB6_9ALTE</name>
<dbReference type="RefSeq" id="WP_008951344.1">
    <property type="nucleotide sequence ID" value="NZ_AHTH01000047.1"/>
</dbReference>
<evidence type="ECO:0000256" key="8">
    <source>
        <dbReference type="ARBA" id="ARBA00023229"/>
    </source>
</evidence>
<comment type="catalytic activity">
    <reaction evidence="10">
        <text>4-CDP-2-C-methyl-D-erythritol + ATP = 4-CDP-2-C-methyl-D-erythritol 2-phosphate + ADP + H(+)</text>
        <dbReference type="Rhea" id="RHEA:18437"/>
        <dbReference type="ChEBI" id="CHEBI:15378"/>
        <dbReference type="ChEBI" id="CHEBI:30616"/>
        <dbReference type="ChEBI" id="CHEBI:57823"/>
        <dbReference type="ChEBI" id="CHEBI:57919"/>
        <dbReference type="ChEBI" id="CHEBI:456216"/>
        <dbReference type="EC" id="2.7.1.148"/>
    </reaction>
</comment>
<dbReference type="InterPro" id="IPR006204">
    <property type="entry name" value="GHMP_kinase_N_dom"/>
</dbReference>
<dbReference type="EMBL" id="AHTH01000047">
    <property type="protein sequence ID" value="EHR40024.1"/>
    <property type="molecule type" value="Genomic_DNA"/>
</dbReference>
<dbReference type="Gene3D" id="3.30.70.890">
    <property type="entry name" value="GHMP kinase, C-terminal domain"/>
    <property type="match status" value="1"/>
</dbReference>
<comment type="caution">
    <text evidence="13">The sequence shown here is derived from an EMBL/GenBank/DDBJ whole genome shotgun (WGS) entry which is preliminary data.</text>
</comment>
<keyword evidence="5 10" id="KW-0547">Nucleotide-binding</keyword>
<feature type="domain" description="GHMP kinase N-terminal" evidence="11">
    <location>
        <begin position="65"/>
        <end position="143"/>
    </location>
</feature>
<evidence type="ECO:0000256" key="5">
    <source>
        <dbReference type="ARBA" id="ARBA00022741"/>
    </source>
</evidence>
<gene>
    <name evidence="13" type="primary">ipk</name>
    <name evidence="10" type="synonym">ispE</name>
    <name evidence="13" type="ORF">AJE_13684</name>
</gene>
<dbReference type="STRING" id="1129374.AJE_13684"/>
<evidence type="ECO:0000256" key="3">
    <source>
        <dbReference type="ARBA" id="ARBA00017473"/>
    </source>
</evidence>
<dbReference type="eggNOG" id="COG1947">
    <property type="taxonomic scope" value="Bacteria"/>
</dbReference>
<dbReference type="InterPro" id="IPR004424">
    <property type="entry name" value="IspE"/>
</dbReference>
<evidence type="ECO:0000256" key="4">
    <source>
        <dbReference type="ARBA" id="ARBA00022679"/>
    </source>
</evidence>
<dbReference type="PATRIC" id="fig|1129374.4.peg.2712"/>
<feature type="active site" evidence="10">
    <location>
        <position position="135"/>
    </location>
</feature>
<dbReference type="InterPro" id="IPR020568">
    <property type="entry name" value="Ribosomal_Su5_D2-typ_SF"/>
</dbReference>
<sequence>MTLTLPAVAKLNLFLHITDRRDDGYHNLQTLFQMLDTGDVLHFTPNQSGEISLTCDIAELAGQDNLIYRAAMLLKPLAGASAGCQIRLEKHLPMGGGLGGGSSDAATTLHALNLLWQLQLTTAELAALGLKLGADVPVFVHGQTAFAEGVGEHLQPVSLPEKTYLVVTPACHISTAAIFQHPDLKRDTPKIGLTELLSSPWQNDCQPLVERLYPIVAITLQWLLEYAPCRMTGTGASVFAEFPDAASAQHALANLPANCRGFIARGVNTSPLFAALTDTVYSNSSRHSV</sequence>
<dbReference type="GO" id="GO:0019288">
    <property type="term" value="P:isopentenyl diphosphate biosynthetic process, methylerythritol 4-phosphate pathway"/>
    <property type="evidence" value="ECO:0007669"/>
    <property type="project" value="UniProtKB-UniRule"/>
</dbReference>
<evidence type="ECO:0000259" key="12">
    <source>
        <dbReference type="Pfam" id="PF08544"/>
    </source>
</evidence>
<evidence type="ECO:0000313" key="14">
    <source>
        <dbReference type="Proteomes" id="UP000012046"/>
    </source>
</evidence>
<dbReference type="Proteomes" id="UP000012046">
    <property type="component" value="Unassembled WGS sequence"/>
</dbReference>
<dbReference type="PIRSF" id="PIRSF010376">
    <property type="entry name" value="IspE"/>
    <property type="match status" value="1"/>
</dbReference>
<evidence type="ECO:0000256" key="10">
    <source>
        <dbReference type="HAMAP-Rule" id="MF_00061"/>
    </source>
</evidence>
<dbReference type="PANTHER" id="PTHR43527:SF2">
    <property type="entry name" value="4-DIPHOSPHOCYTIDYL-2-C-METHYL-D-ERYTHRITOL KINASE, CHLOROPLASTIC"/>
    <property type="match status" value="1"/>
</dbReference>
<dbReference type="InterPro" id="IPR036554">
    <property type="entry name" value="GHMP_kinase_C_sf"/>
</dbReference>
<dbReference type="GO" id="GO:0016114">
    <property type="term" value="P:terpenoid biosynthetic process"/>
    <property type="evidence" value="ECO:0007669"/>
    <property type="project" value="UniProtKB-UniRule"/>
</dbReference>
<feature type="active site" evidence="10">
    <location>
        <position position="10"/>
    </location>
</feature>
<evidence type="ECO:0000256" key="1">
    <source>
        <dbReference type="ARBA" id="ARBA00009684"/>
    </source>
</evidence>
<keyword evidence="6 10" id="KW-0418">Kinase</keyword>
<comment type="pathway">
    <text evidence="10">Isoprenoid biosynthesis; isopentenyl diphosphate biosynthesis via DXP pathway; isopentenyl diphosphate from 1-deoxy-D-xylulose 5-phosphate: step 3/6.</text>
</comment>
<proteinExistence type="inferred from homology"/>
<comment type="similarity">
    <text evidence="1 10">Belongs to the GHMP kinase family. IspE subfamily.</text>
</comment>
<dbReference type="EC" id="2.7.1.148" evidence="2 10"/>
<organism evidence="13 14">
    <name type="scientific">Alishewanella jeotgali KCTC 22429</name>
    <dbReference type="NCBI Taxonomy" id="1129374"/>
    <lineage>
        <taxon>Bacteria</taxon>
        <taxon>Pseudomonadati</taxon>
        <taxon>Pseudomonadota</taxon>
        <taxon>Gammaproteobacteria</taxon>
        <taxon>Alteromonadales</taxon>
        <taxon>Alteromonadaceae</taxon>
        <taxon>Alishewanella</taxon>
    </lineage>
</organism>
<evidence type="ECO:0000256" key="7">
    <source>
        <dbReference type="ARBA" id="ARBA00022840"/>
    </source>
</evidence>
<evidence type="ECO:0000313" key="13">
    <source>
        <dbReference type="EMBL" id="EHR40024.1"/>
    </source>
</evidence>
<keyword evidence="4 10" id="KW-0808">Transferase</keyword>
<feature type="domain" description="GHMP kinase C-terminal" evidence="12">
    <location>
        <begin position="195"/>
        <end position="259"/>
    </location>
</feature>
<dbReference type="GO" id="GO:0050515">
    <property type="term" value="F:4-(cytidine 5'-diphospho)-2-C-methyl-D-erythritol kinase activity"/>
    <property type="evidence" value="ECO:0007669"/>
    <property type="project" value="UniProtKB-UniRule"/>
</dbReference>
<dbReference type="GO" id="GO:0005524">
    <property type="term" value="F:ATP binding"/>
    <property type="evidence" value="ECO:0007669"/>
    <property type="project" value="UniProtKB-UniRule"/>
</dbReference>
<keyword evidence="7 10" id="KW-0067">ATP-binding</keyword>
<dbReference type="Gene3D" id="3.30.230.10">
    <property type="match status" value="1"/>
</dbReference>
<dbReference type="Pfam" id="PF00288">
    <property type="entry name" value="GHMP_kinases_N"/>
    <property type="match status" value="1"/>
</dbReference>
<dbReference type="SUPFAM" id="SSF54211">
    <property type="entry name" value="Ribosomal protein S5 domain 2-like"/>
    <property type="match status" value="1"/>
</dbReference>
<dbReference type="Pfam" id="PF08544">
    <property type="entry name" value="GHMP_kinases_C"/>
    <property type="match status" value="1"/>
</dbReference>
<dbReference type="HAMAP" id="MF_00061">
    <property type="entry name" value="IspE"/>
    <property type="match status" value="1"/>
</dbReference>
<dbReference type="InterPro" id="IPR013750">
    <property type="entry name" value="GHMP_kinase_C_dom"/>
</dbReference>
<dbReference type="AlphaFoldDB" id="H3ZHB6"/>
<accession>H3ZHB6</accession>
<feature type="binding site" evidence="10">
    <location>
        <begin position="93"/>
        <end position="103"/>
    </location>
    <ligand>
        <name>ATP</name>
        <dbReference type="ChEBI" id="CHEBI:30616"/>
    </ligand>
</feature>